<dbReference type="PANTHER" id="PTHR47403">
    <property type="entry name" value="LOC100145250 PROTEIN"/>
    <property type="match status" value="1"/>
</dbReference>
<sequence length="218" mass="24898">MALWRNVRLGVSAYLRNRQMNLYPRQHDARRGVANQDSFHLTCREATHSDHDAVMNIASVDTFRDGFDYLPAKFHQWVDDPDVKMLVGEADDKVLGMYVSIITDGGANLLSKTIRIAPELQGKKFTTKLIVELHKALQLRYPGLLQLEQRNLVDVERPYLKKYFSNDVMYFQGKSNEVLDSLRLETKDVLPSPPHPPVVPYQPSDMARLAELVMSTKG</sequence>
<dbReference type="GeneID" id="109487331"/>
<dbReference type="GO" id="GO:0016747">
    <property type="term" value="F:acyltransferase activity, transferring groups other than amino-acyl groups"/>
    <property type="evidence" value="ECO:0007669"/>
    <property type="project" value="InterPro"/>
</dbReference>
<accession>A0A6P5AKW9</accession>
<dbReference type="OrthoDB" id="8889733at2759"/>
<gene>
    <name evidence="3" type="primary">LOC109487331</name>
</gene>
<dbReference type="Gene3D" id="3.40.630.30">
    <property type="match status" value="1"/>
</dbReference>
<evidence type="ECO:0000313" key="2">
    <source>
        <dbReference type="Proteomes" id="UP000515135"/>
    </source>
</evidence>
<dbReference type="Proteomes" id="UP000515135">
    <property type="component" value="Unplaced"/>
</dbReference>
<feature type="domain" description="N-acetyltransferase" evidence="1">
    <location>
        <begin position="41"/>
        <end position="185"/>
    </location>
</feature>
<name>A0A6P5AKW9_BRABE</name>
<protein>
    <submittedName>
        <fullName evidence="3">Uncharacterized protein LOC109487331</fullName>
    </submittedName>
</protein>
<evidence type="ECO:0000313" key="3">
    <source>
        <dbReference type="RefSeq" id="XP_019646869.1"/>
    </source>
</evidence>
<dbReference type="SUPFAM" id="SSF55729">
    <property type="entry name" value="Acyl-CoA N-acyltransferases (Nat)"/>
    <property type="match status" value="1"/>
</dbReference>
<dbReference type="KEGG" id="bbel:109487331"/>
<reference evidence="3" key="1">
    <citation type="submission" date="2025-08" db="UniProtKB">
        <authorList>
            <consortium name="RefSeq"/>
        </authorList>
    </citation>
    <scope>IDENTIFICATION</scope>
    <source>
        <tissue evidence="3">Gonad</tissue>
    </source>
</reference>
<evidence type="ECO:0000259" key="1">
    <source>
        <dbReference type="PROSITE" id="PS51186"/>
    </source>
</evidence>
<keyword evidence="2" id="KW-1185">Reference proteome</keyword>
<dbReference type="AlphaFoldDB" id="A0A6P5AKW9"/>
<dbReference type="PANTHER" id="PTHR47403:SF6">
    <property type="entry name" value="N-ACETYLTRANSFERASE DOMAIN-CONTAINING PROTEIN"/>
    <property type="match status" value="1"/>
</dbReference>
<dbReference type="RefSeq" id="XP_019646869.1">
    <property type="nucleotide sequence ID" value="XM_019791310.1"/>
</dbReference>
<organism evidence="2 3">
    <name type="scientific">Branchiostoma belcheri</name>
    <name type="common">Amphioxus</name>
    <dbReference type="NCBI Taxonomy" id="7741"/>
    <lineage>
        <taxon>Eukaryota</taxon>
        <taxon>Metazoa</taxon>
        <taxon>Chordata</taxon>
        <taxon>Cephalochordata</taxon>
        <taxon>Leptocardii</taxon>
        <taxon>Amphioxiformes</taxon>
        <taxon>Branchiostomatidae</taxon>
        <taxon>Branchiostoma</taxon>
    </lineage>
</organism>
<proteinExistence type="predicted"/>
<dbReference type="PROSITE" id="PS51186">
    <property type="entry name" value="GNAT"/>
    <property type="match status" value="1"/>
</dbReference>
<dbReference type="InterPro" id="IPR000182">
    <property type="entry name" value="GNAT_dom"/>
</dbReference>
<dbReference type="InterPro" id="IPR016181">
    <property type="entry name" value="Acyl_CoA_acyltransferase"/>
</dbReference>